<dbReference type="PANTHER" id="PTHR21043:SF2">
    <property type="entry name" value="PROTEIN IOJAP, CHLOROPLASTIC"/>
    <property type="match status" value="1"/>
</dbReference>
<organism evidence="8 9">
    <name type="scientific">Papaver somniferum</name>
    <name type="common">Opium poppy</name>
    <dbReference type="NCBI Taxonomy" id="3469"/>
    <lineage>
        <taxon>Eukaryota</taxon>
        <taxon>Viridiplantae</taxon>
        <taxon>Streptophyta</taxon>
        <taxon>Embryophyta</taxon>
        <taxon>Tracheophyta</taxon>
        <taxon>Spermatophyta</taxon>
        <taxon>Magnoliopsida</taxon>
        <taxon>Ranunculales</taxon>
        <taxon>Papaveraceae</taxon>
        <taxon>Papaveroideae</taxon>
        <taxon>Papaver</taxon>
    </lineage>
</organism>
<comment type="subunit">
    <text evidence="6">Interacts with chloroplast ribosomal protein uL14c (rpl14).</text>
</comment>
<dbReference type="GO" id="GO:0009507">
    <property type="term" value="C:chloroplast"/>
    <property type="evidence" value="ECO:0007669"/>
    <property type="project" value="UniProtKB-SubCell"/>
</dbReference>
<dbReference type="STRING" id="3469.A0A4Y7J1T0"/>
<evidence type="ECO:0000256" key="3">
    <source>
        <dbReference type="ARBA" id="ARBA00022528"/>
    </source>
</evidence>
<dbReference type="HAMAP" id="MF_01477">
    <property type="entry name" value="Iojap_RsfS"/>
    <property type="match status" value="1"/>
</dbReference>
<keyword evidence="4" id="KW-0934">Plastid</keyword>
<sequence>MRTLAVFQSPNFTSCSSSSSSIPQLSVSPVSFLHINHPNKTLILNKKTHFETQSTAYLSSHHSRLLVPRSQKQPENNLSEESDEMFDDLFDKYGKVVYSSGDQKPPTDEADDDAECLAFAIAMAKEASEVKAADIRLLFVKPLVYWTRFFIIVTAFSRPQIYAIASNKFLVNGSSRIKDLAEEQYNKVPTGDFKPNSWTLLDFGDVVIHIMLPPQREYYNLEDFYANATSIELPFETQSSPRN</sequence>
<dbReference type="Gene3D" id="3.30.460.10">
    <property type="entry name" value="Beta Polymerase, domain 2"/>
    <property type="match status" value="1"/>
</dbReference>
<evidence type="ECO:0000313" key="9">
    <source>
        <dbReference type="Proteomes" id="UP000316621"/>
    </source>
</evidence>
<evidence type="ECO:0000256" key="5">
    <source>
        <dbReference type="ARBA" id="ARBA00022946"/>
    </source>
</evidence>
<dbReference type="SUPFAM" id="SSF81301">
    <property type="entry name" value="Nucleotidyltransferase"/>
    <property type="match status" value="1"/>
</dbReference>
<proteinExistence type="inferred from homology"/>
<keyword evidence="9" id="KW-1185">Reference proteome</keyword>
<comment type="subcellular location">
    <subcellularLocation>
        <location evidence="1">Plastid</location>
        <location evidence="1">Chloroplast</location>
    </subcellularLocation>
</comment>
<name>A0A4Y7J1T0_PAPSO</name>
<dbReference type="EMBL" id="CM010717">
    <property type="protein sequence ID" value="RZC54757.1"/>
    <property type="molecule type" value="Genomic_DNA"/>
</dbReference>
<dbReference type="GO" id="GO:0017148">
    <property type="term" value="P:negative regulation of translation"/>
    <property type="evidence" value="ECO:0007669"/>
    <property type="project" value="TreeGrafter"/>
</dbReference>
<evidence type="ECO:0000256" key="4">
    <source>
        <dbReference type="ARBA" id="ARBA00022640"/>
    </source>
</evidence>
<dbReference type="NCBIfam" id="TIGR00090">
    <property type="entry name" value="rsfS_iojap_ybeB"/>
    <property type="match status" value="1"/>
</dbReference>
<evidence type="ECO:0000256" key="7">
    <source>
        <dbReference type="ARBA" id="ARBA00069129"/>
    </source>
</evidence>
<dbReference type="FunFam" id="3.30.460.10:FF:000026">
    <property type="entry name" value="Protein Iojap, chloroplastic"/>
    <property type="match status" value="1"/>
</dbReference>
<dbReference type="Proteomes" id="UP000316621">
    <property type="component" value="Chromosome 3"/>
</dbReference>
<evidence type="ECO:0000313" key="8">
    <source>
        <dbReference type="EMBL" id="RZC54757.1"/>
    </source>
</evidence>
<accession>A0A4Y7J1T0</accession>
<dbReference type="GO" id="GO:0090071">
    <property type="term" value="P:negative regulation of ribosome biogenesis"/>
    <property type="evidence" value="ECO:0007669"/>
    <property type="project" value="TreeGrafter"/>
</dbReference>
<keyword evidence="3" id="KW-0150">Chloroplast</keyword>
<keyword evidence="5" id="KW-0809">Transit peptide</keyword>
<evidence type="ECO:0000256" key="2">
    <source>
        <dbReference type="ARBA" id="ARBA00010574"/>
    </source>
</evidence>
<gene>
    <name evidence="8" type="ORF">C5167_013602</name>
</gene>
<protein>
    <recommendedName>
        <fullName evidence="7">Protein Iojap, chloroplastic</fullName>
    </recommendedName>
</protein>
<dbReference type="GO" id="GO:0043023">
    <property type="term" value="F:ribosomal large subunit binding"/>
    <property type="evidence" value="ECO:0007669"/>
    <property type="project" value="TreeGrafter"/>
</dbReference>
<reference evidence="8 9" key="1">
    <citation type="journal article" date="2018" name="Science">
        <title>The opium poppy genome and morphinan production.</title>
        <authorList>
            <person name="Guo L."/>
            <person name="Winzer T."/>
            <person name="Yang X."/>
            <person name="Li Y."/>
            <person name="Ning Z."/>
            <person name="He Z."/>
            <person name="Teodor R."/>
            <person name="Lu Y."/>
            <person name="Bowser T.A."/>
            <person name="Graham I.A."/>
            <person name="Ye K."/>
        </authorList>
    </citation>
    <scope>NUCLEOTIDE SEQUENCE [LARGE SCALE GENOMIC DNA]</scope>
    <source>
        <strain evidence="9">cv. HN1</strain>
        <tissue evidence="8">Leaves</tissue>
    </source>
</reference>
<dbReference type="Gramene" id="RZC54757">
    <property type="protein sequence ID" value="RZC54757"/>
    <property type="gene ID" value="C5167_013602"/>
</dbReference>
<evidence type="ECO:0000256" key="6">
    <source>
        <dbReference type="ARBA" id="ARBA00061915"/>
    </source>
</evidence>
<dbReference type="PANTHER" id="PTHR21043">
    <property type="entry name" value="IOJAP SUPERFAMILY ORTHOLOG"/>
    <property type="match status" value="1"/>
</dbReference>
<dbReference type="Pfam" id="PF02410">
    <property type="entry name" value="RsfS"/>
    <property type="match status" value="1"/>
</dbReference>
<evidence type="ECO:0000256" key="1">
    <source>
        <dbReference type="ARBA" id="ARBA00004229"/>
    </source>
</evidence>
<dbReference type="AlphaFoldDB" id="A0A4Y7J1T0"/>
<dbReference type="InterPro" id="IPR004394">
    <property type="entry name" value="Iojap/RsfS/C7orf30"/>
</dbReference>
<dbReference type="OMA" id="WARFFII"/>
<comment type="similarity">
    <text evidence="2">Belongs to the Iojap/RsfS family.</text>
</comment>
<dbReference type="InterPro" id="IPR043519">
    <property type="entry name" value="NT_sf"/>
</dbReference>